<feature type="transmembrane region" description="Helical" evidence="1">
    <location>
        <begin position="374"/>
        <end position="396"/>
    </location>
</feature>
<dbReference type="RefSeq" id="WP_147705648.1">
    <property type="nucleotide sequence ID" value="NZ_VDUY01000008.1"/>
</dbReference>
<keyword evidence="3" id="KW-1185">Reference proteome</keyword>
<keyword evidence="1" id="KW-0812">Transmembrane</keyword>
<feature type="transmembrane region" description="Helical" evidence="1">
    <location>
        <begin position="242"/>
        <end position="262"/>
    </location>
</feature>
<keyword evidence="2" id="KW-0808">Transferase</keyword>
<feature type="transmembrane region" description="Helical" evidence="1">
    <location>
        <begin position="323"/>
        <end position="343"/>
    </location>
</feature>
<evidence type="ECO:0000256" key="1">
    <source>
        <dbReference type="SAM" id="Phobius"/>
    </source>
</evidence>
<keyword evidence="1" id="KW-1133">Transmembrane helix</keyword>
<evidence type="ECO:0000313" key="3">
    <source>
        <dbReference type="Proteomes" id="UP000321548"/>
    </source>
</evidence>
<feature type="transmembrane region" description="Helical" evidence="1">
    <location>
        <begin position="349"/>
        <end position="367"/>
    </location>
</feature>
<feature type="transmembrane region" description="Helical" evidence="1">
    <location>
        <begin position="450"/>
        <end position="473"/>
    </location>
</feature>
<dbReference type="OrthoDB" id="8556356at2"/>
<name>A0A5C8NNZ2_9BURK</name>
<protein>
    <submittedName>
        <fullName evidence="2">Glycosyltransferase family 39 protein</fullName>
    </submittedName>
</protein>
<feature type="transmembrane region" description="Helical" evidence="1">
    <location>
        <begin position="416"/>
        <end position="438"/>
    </location>
</feature>
<dbReference type="Proteomes" id="UP000321548">
    <property type="component" value="Unassembled WGS sequence"/>
</dbReference>
<evidence type="ECO:0000313" key="2">
    <source>
        <dbReference type="EMBL" id="TXL63494.1"/>
    </source>
</evidence>
<feature type="transmembrane region" description="Helical" evidence="1">
    <location>
        <begin position="104"/>
        <end position="125"/>
    </location>
</feature>
<comment type="caution">
    <text evidence="2">The sequence shown here is derived from an EMBL/GenBank/DDBJ whole genome shotgun (WGS) entry which is preliminary data.</text>
</comment>
<dbReference type="EMBL" id="VDUY01000008">
    <property type="protein sequence ID" value="TXL63494.1"/>
    <property type="molecule type" value="Genomic_DNA"/>
</dbReference>
<dbReference type="GO" id="GO:0016740">
    <property type="term" value="F:transferase activity"/>
    <property type="evidence" value="ECO:0007669"/>
    <property type="project" value="UniProtKB-KW"/>
</dbReference>
<organism evidence="2 3">
    <name type="scientific">Zeimonas arvi</name>
    <dbReference type="NCBI Taxonomy" id="2498847"/>
    <lineage>
        <taxon>Bacteria</taxon>
        <taxon>Pseudomonadati</taxon>
        <taxon>Pseudomonadota</taxon>
        <taxon>Betaproteobacteria</taxon>
        <taxon>Burkholderiales</taxon>
        <taxon>Burkholderiaceae</taxon>
        <taxon>Zeimonas</taxon>
    </lineage>
</organism>
<accession>A0A5C8NNZ2</accession>
<gene>
    <name evidence="2" type="ORF">FHP08_16725</name>
</gene>
<sequence>MRPFIVTEIEAGKLPRWGLLLLCVLYVLPGFVGRDPWRTEDAAGFGIALTMGRGGLSDWLMPNIAGDMVPAQGPLPHWIAGAFARLGSPWAPDALFTEHAMVRLATVLLLAAALALVWYASFALARRPGAQPSDPFGASATSTDFARAIADSVLLVTMATFGLITRMHETTADVAQVTWVAAFLFGCATALERPVRGGAIAGAAIAATLLSRGLPLAIAMLMLLIALPPLVRAFSLVRRPMLATAIPVTLLGALAWPLALAAGDAAMQQHLADWLQAQAETASGPSIEGLAYFVRTTPWFYWPAWPVATWAIWRWRQRWTEPAVALPLLAAAAFSLQALIAPQGIEGRLLPAALPLALLAGVGLPTLRRGIVSLIDWFAVTSFTLFGVAIWAWWIALMTGFPPRMAYRASQLAPGFMPSGIVPGLVLGVLATLAWLALVRWRIARRPRMIWRAMALSCGGLVLAWFLLMTLWLPVFNERNTYRDVALGLRTALAAAPEDCVSTRGLGPAQRASFLYFARPRFDNDGACRWLLIQDDGPIAQTPAERLRDAEPVWQGQRRSERGERFRLYRLDPFRK</sequence>
<feature type="transmembrane region" description="Helical" evidence="1">
    <location>
        <begin position="14"/>
        <end position="32"/>
    </location>
</feature>
<feature type="transmembrane region" description="Helical" evidence="1">
    <location>
        <begin position="197"/>
        <end position="230"/>
    </location>
</feature>
<keyword evidence="1" id="KW-0472">Membrane</keyword>
<dbReference type="AlphaFoldDB" id="A0A5C8NNZ2"/>
<proteinExistence type="predicted"/>
<reference evidence="2 3" key="1">
    <citation type="submission" date="2019-06" db="EMBL/GenBank/DDBJ databases">
        <title>Quisquiliibacterium sp. nov., isolated from a maize field.</title>
        <authorList>
            <person name="Lin S.-Y."/>
            <person name="Tsai C.-F."/>
            <person name="Young C.-C."/>
        </authorList>
    </citation>
    <scope>NUCLEOTIDE SEQUENCE [LARGE SCALE GENOMIC DNA]</scope>
    <source>
        <strain evidence="2 3">CC-CFT501</strain>
    </source>
</reference>